<organism evidence="11 12">
    <name type="scientific">Sandarakinorhabdus glacialis</name>
    <dbReference type="NCBI Taxonomy" id="1614636"/>
    <lineage>
        <taxon>Bacteria</taxon>
        <taxon>Pseudomonadati</taxon>
        <taxon>Pseudomonadota</taxon>
        <taxon>Alphaproteobacteria</taxon>
        <taxon>Sphingomonadales</taxon>
        <taxon>Sphingosinicellaceae</taxon>
        <taxon>Sandarakinorhabdus</taxon>
    </lineage>
</organism>
<dbReference type="PROSITE" id="PS00194">
    <property type="entry name" value="THIOREDOXIN_1"/>
    <property type="match status" value="1"/>
</dbReference>
<dbReference type="GO" id="GO:0045454">
    <property type="term" value="P:cell redox homeostasis"/>
    <property type="evidence" value="ECO:0007669"/>
    <property type="project" value="TreeGrafter"/>
</dbReference>
<dbReference type="CDD" id="cd02947">
    <property type="entry name" value="TRX_family"/>
    <property type="match status" value="1"/>
</dbReference>
<feature type="site" description="Contributes to redox potential value" evidence="8">
    <location>
        <position position="33"/>
    </location>
</feature>
<dbReference type="NCBIfam" id="TIGR01068">
    <property type="entry name" value="thioredoxin"/>
    <property type="match status" value="1"/>
</dbReference>
<feature type="active site" description="Nucleophile" evidence="8">
    <location>
        <position position="34"/>
    </location>
</feature>
<keyword evidence="2" id="KW-0813">Transport</keyword>
<dbReference type="InterPro" id="IPR005746">
    <property type="entry name" value="Thioredoxin"/>
</dbReference>
<protein>
    <recommendedName>
        <fullName evidence="6 7">Thioredoxin</fullName>
    </recommendedName>
</protein>
<name>A0A917E8C2_9SPHN</name>
<evidence type="ECO:0000256" key="1">
    <source>
        <dbReference type="ARBA" id="ARBA00008987"/>
    </source>
</evidence>
<dbReference type="PANTHER" id="PTHR45663">
    <property type="entry name" value="GEO12009P1"/>
    <property type="match status" value="1"/>
</dbReference>
<feature type="disulfide bond" description="Redox-active" evidence="9">
    <location>
        <begin position="31"/>
        <end position="34"/>
    </location>
</feature>
<evidence type="ECO:0000256" key="2">
    <source>
        <dbReference type="ARBA" id="ARBA00022448"/>
    </source>
</evidence>
<dbReference type="Proteomes" id="UP000635071">
    <property type="component" value="Unassembled WGS sequence"/>
</dbReference>
<evidence type="ECO:0000256" key="3">
    <source>
        <dbReference type="ARBA" id="ARBA00022982"/>
    </source>
</evidence>
<proteinExistence type="inferred from homology"/>
<dbReference type="Gene3D" id="3.40.30.10">
    <property type="entry name" value="Glutaredoxin"/>
    <property type="match status" value="1"/>
</dbReference>
<dbReference type="Pfam" id="PF00085">
    <property type="entry name" value="Thioredoxin"/>
    <property type="match status" value="1"/>
</dbReference>
<dbReference type="GO" id="GO:0005829">
    <property type="term" value="C:cytosol"/>
    <property type="evidence" value="ECO:0007669"/>
    <property type="project" value="TreeGrafter"/>
</dbReference>
<dbReference type="FunFam" id="3.40.30.10:FF:000001">
    <property type="entry name" value="Thioredoxin"/>
    <property type="match status" value="1"/>
</dbReference>
<gene>
    <name evidence="11" type="ORF">GCM10011529_16350</name>
</gene>
<reference evidence="11" key="1">
    <citation type="journal article" date="2014" name="Int. J. Syst. Evol. Microbiol.">
        <title>Complete genome sequence of Corynebacterium casei LMG S-19264T (=DSM 44701T), isolated from a smear-ripened cheese.</title>
        <authorList>
            <consortium name="US DOE Joint Genome Institute (JGI-PGF)"/>
            <person name="Walter F."/>
            <person name="Albersmeier A."/>
            <person name="Kalinowski J."/>
            <person name="Ruckert C."/>
        </authorList>
    </citation>
    <scope>NUCLEOTIDE SEQUENCE</scope>
    <source>
        <strain evidence="11">CGMCC 1.15519</strain>
    </source>
</reference>
<keyword evidence="12" id="KW-1185">Reference proteome</keyword>
<dbReference type="SUPFAM" id="SSF52833">
    <property type="entry name" value="Thioredoxin-like"/>
    <property type="match status" value="1"/>
</dbReference>
<dbReference type="InterPro" id="IPR013766">
    <property type="entry name" value="Thioredoxin_domain"/>
</dbReference>
<dbReference type="InterPro" id="IPR036249">
    <property type="entry name" value="Thioredoxin-like_sf"/>
</dbReference>
<evidence type="ECO:0000259" key="10">
    <source>
        <dbReference type="PROSITE" id="PS51352"/>
    </source>
</evidence>
<evidence type="ECO:0000256" key="6">
    <source>
        <dbReference type="NCBIfam" id="TIGR01068"/>
    </source>
</evidence>
<dbReference type="PROSITE" id="PS51352">
    <property type="entry name" value="THIOREDOXIN_2"/>
    <property type="match status" value="1"/>
</dbReference>
<evidence type="ECO:0000313" key="12">
    <source>
        <dbReference type="Proteomes" id="UP000635071"/>
    </source>
</evidence>
<comment type="caution">
    <text evidence="11">The sequence shown here is derived from an EMBL/GenBank/DDBJ whole genome shotgun (WGS) entry which is preliminary data.</text>
</comment>
<evidence type="ECO:0000313" key="11">
    <source>
        <dbReference type="EMBL" id="GGE10694.1"/>
    </source>
</evidence>
<sequence length="106" mass="11417">MAAKHVTDASFHADVISSGKPVLVDFWAEWCGPCRQIGPALEELNNELDGVDIVKINIDDNPDAPTRYGVRGIPTMILFKNGEAVATKVGAAPKSQLKSWLEGELA</sequence>
<accession>A0A917E8C2</accession>
<keyword evidence="4 9" id="KW-1015">Disulfide bond</keyword>
<dbReference type="PIRSF" id="PIRSF000077">
    <property type="entry name" value="Thioredoxin"/>
    <property type="match status" value="1"/>
</dbReference>
<dbReference type="PANTHER" id="PTHR45663:SF11">
    <property type="entry name" value="GEO12009P1"/>
    <property type="match status" value="1"/>
</dbReference>
<evidence type="ECO:0000256" key="8">
    <source>
        <dbReference type="PIRSR" id="PIRSR000077-1"/>
    </source>
</evidence>
<feature type="site" description="Contributes to redox potential value" evidence="8">
    <location>
        <position position="32"/>
    </location>
</feature>
<keyword evidence="5 9" id="KW-0676">Redox-active center</keyword>
<dbReference type="PRINTS" id="PR00421">
    <property type="entry name" value="THIOREDOXIN"/>
</dbReference>
<reference evidence="11" key="2">
    <citation type="submission" date="2020-09" db="EMBL/GenBank/DDBJ databases">
        <authorList>
            <person name="Sun Q."/>
            <person name="Zhou Y."/>
        </authorList>
    </citation>
    <scope>NUCLEOTIDE SEQUENCE</scope>
    <source>
        <strain evidence="11">CGMCC 1.15519</strain>
    </source>
</reference>
<evidence type="ECO:0000256" key="5">
    <source>
        <dbReference type="ARBA" id="ARBA00023284"/>
    </source>
</evidence>
<evidence type="ECO:0000256" key="9">
    <source>
        <dbReference type="PIRSR" id="PIRSR000077-4"/>
    </source>
</evidence>
<dbReference type="InterPro" id="IPR017937">
    <property type="entry name" value="Thioredoxin_CS"/>
</dbReference>
<feature type="active site" description="Nucleophile" evidence="8">
    <location>
        <position position="31"/>
    </location>
</feature>
<dbReference type="EMBL" id="BMJM01000005">
    <property type="protein sequence ID" value="GGE10694.1"/>
    <property type="molecule type" value="Genomic_DNA"/>
</dbReference>
<feature type="site" description="Deprotonates C-terminal active site Cys" evidence="8">
    <location>
        <position position="25"/>
    </location>
</feature>
<dbReference type="GO" id="GO:0015035">
    <property type="term" value="F:protein-disulfide reductase activity"/>
    <property type="evidence" value="ECO:0007669"/>
    <property type="project" value="UniProtKB-UniRule"/>
</dbReference>
<evidence type="ECO:0000256" key="7">
    <source>
        <dbReference type="PIRNR" id="PIRNR000077"/>
    </source>
</evidence>
<dbReference type="AlphaFoldDB" id="A0A917E8C2"/>
<dbReference type="RefSeq" id="WP_188762461.1">
    <property type="nucleotide sequence ID" value="NZ_BMJM01000005.1"/>
</dbReference>
<keyword evidence="3" id="KW-0249">Electron transport</keyword>
<comment type="similarity">
    <text evidence="1 7">Belongs to the thioredoxin family.</text>
</comment>
<evidence type="ECO:0000256" key="4">
    <source>
        <dbReference type="ARBA" id="ARBA00023157"/>
    </source>
</evidence>
<feature type="domain" description="Thioredoxin" evidence="10">
    <location>
        <begin position="1"/>
        <end position="106"/>
    </location>
</feature>